<keyword evidence="7" id="KW-1185">Reference proteome</keyword>
<evidence type="ECO:0000256" key="2">
    <source>
        <dbReference type="ARBA" id="ARBA00023242"/>
    </source>
</evidence>
<keyword evidence="2" id="KW-0539">Nucleus</keyword>
<dbReference type="Gene3D" id="1.20.5.170">
    <property type="match status" value="1"/>
</dbReference>
<dbReference type="PANTHER" id="PTHR40621">
    <property type="entry name" value="TRANSCRIPTION FACTOR KAPC-RELATED"/>
    <property type="match status" value="1"/>
</dbReference>
<dbReference type="CDD" id="cd14688">
    <property type="entry name" value="bZIP_YAP"/>
    <property type="match status" value="1"/>
</dbReference>
<dbReference type="SUPFAM" id="SSF57959">
    <property type="entry name" value="Leucine zipper domain"/>
    <property type="match status" value="1"/>
</dbReference>
<dbReference type="OrthoDB" id="2593073at2759"/>
<feature type="domain" description="BZIP" evidence="5">
    <location>
        <begin position="81"/>
        <end position="96"/>
    </location>
</feature>
<dbReference type="Pfam" id="PF00170">
    <property type="entry name" value="bZIP_1"/>
    <property type="match status" value="1"/>
</dbReference>
<organism evidence="6 7">
    <name type="scientific">Absidia repens</name>
    <dbReference type="NCBI Taxonomy" id="90262"/>
    <lineage>
        <taxon>Eukaryota</taxon>
        <taxon>Fungi</taxon>
        <taxon>Fungi incertae sedis</taxon>
        <taxon>Mucoromycota</taxon>
        <taxon>Mucoromycotina</taxon>
        <taxon>Mucoromycetes</taxon>
        <taxon>Mucorales</taxon>
        <taxon>Cunninghamellaceae</taxon>
        <taxon>Absidia</taxon>
    </lineage>
</organism>
<dbReference type="GO" id="GO:0090575">
    <property type="term" value="C:RNA polymerase II transcription regulator complex"/>
    <property type="evidence" value="ECO:0007669"/>
    <property type="project" value="TreeGrafter"/>
</dbReference>
<dbReference type="AlphaFoldDB" id="A0A1X2IUK5"/>
<dbReference type="GO" id="GO:0001228">
    <property type="term" value="F:DNA-binding transcription activator activity, RNA polymerase II-specific"/>
    <property type="evidence" value="ECO:0007669"/>
    <property type="project" value="TreeGrafter"/>
</dbReference>
<dbReference type="InterPro" id="IPR004827">
    <property type="entry name" value="bZIP"/>
</dbReference>
<evidence type="ECO:0000256" key="4">
    <source>
        <dbReference type="SAM" id="MobiDB-lite"/>
    </source>
</evidence>
<evidence type="ECO:0000313" key="6">
    <source>
        <dbReference type="EMBL" id="ORZ22468.1"/>
    </source>
</evidence>
<comment type="subcellular location">
    <subcellularLocation>
        <location evidence="1">Nucleus</location>
    </subcellularLocation>
</comment>
<feature type="compositionally biased region" description="Polar residues" evidence="4">
    <location>
        <begin position="248"/>
        <end position="262"/>
    </location>
</feature>
<keyword evidence="3" id="KW-0175">Coiled coil</keyword>
<dbReference type="PANTHER" id="PTHR40621:SF6">
    <property type="entry name" value="AP-1-LIKE TRANSCRIPTION FACTOR YAP1-RELATED"/>
    <property type="match status" value="1"/>
</dbReference>
<proteinExistence type="predicted"/>
<dbReference type="InterPro" id="IPR050936">
    <property type="entry name" value="AP-1-like"/>
</dbReference>
<evidence type="ECO:0000259" key="5">
    <source>
        <dbReference type="PROSITE" id="PS00036"/>
    </source>
</evidence>
<dbReference type="PROSITE" id="PS00036">
    <property type="entry name" value="BZIP_BASIC"/>
    <property type="match status" value="1"/>
</dbReference>
<sequence length="364" mass="41010">MSYAIIDRRSTLGAMNSPKHQQQVWNSVTMLNQRQDTDMNYVAPTSTSTLPQYHQHHIIPTQQPRQQPSKHQMNRAVIPSKRAAQNRAAQKAFRQRRDQYVKNLEKKSKEMEQWHQKMNEINNENKQLKSMVHQLQQRIYSLTSRQMQEELAVSPSSLSLEAVPEDTRALEISAHSPNSPSMPTSFTSSPGPLQSSSSSPTASPVTNTHHPLKHSFSSSLSSVPSPHQQQQHSYHSGLPISLRPHSFLPSTNDPPLVPSSSIPFVPRSSHPPTSGHTPLFELHHLDPFFDKDLGFAPGMDEQLDFVGNTSGGQVLDDLFAMLQTRQRPQIPLRPPQNQYDDQPPLSHYDMMDHVTSSETLAPLV</sequence>
<evidence type="ECO:0000256" key="3">
    <source>
        <dbReference type="SAM" id="Coils"/>
    </source>
</evidence>
<name>A0A1X2IUK5_9FUNG</name>
<feature type="region of interest" description="Disordered" evidence="4">
    <location>
        <begin position="173"/>
        <end position="277"/>
    </location>
</feature>
<feature type="coiled-coil region" evidence="3">
    <location>
        <begin position="97"/>
        <end position="138"/>
    </location>
</feature>
<reference evidence="6 7" key="1">
    <citation type="submission" date="2016-07" db="EMBL/GenBank/DDBJ databases">
        <title>Pervasive Adenine N6-methylation of Active Genes in Fungi.</title>
        <authorList>
            <consortium name="DOE Joint Genome Institute"/>
            <person name="Mondo S.J."/>
            <person name="Dannebaum R.O."/>
            <person name="Kuo R.C."/>
            <person name="Labutti K."/>
            <person name="Haridas S."/>
            <person name="Kuo A."/>
            <person name="Salamov A."/>
            <person name="Ahrendt S.R."/>
            <person name="Lipzen A."/>
            <person name="Sullivan W."/>
            <person name="Andreopoulos W.B."/>
            <person name="Clum A."/>
            <person name="Lindquist E."/>
            <person name="Daum C."/>
            <person name="Ramamoorthy G.K."/>
            <person name="Gryganskyi A."/>
            <person name="Culley D."/>
            <person name="Magnuson J.K."/>
            <person name="James T.Y."/>
            <person name="O'Malley M.A."/>
            <person name="Stajich J.E."/>
            <person name="Spatafora J.W."/>
            <person name="Visel A."/>
            <person name="Grigoriev I.V."/>
        </authorList>
    </citation>
    <scope>NUCLEOTIDE SEQUENCE [LARGE SCALE GENOMIC DNA]</scope>
    <source>
        <strain evidence="6 7">NRRL 1336</strain>
    </source>
</reference>
<dbReference type="GO" id="GO:0000976">
    <property type="term" value="F:transcription cis-regulatory region binding"/>
    <property type="evidence" value="ECO:0007669"/>
    <property type="project" value="InterPro"/>
</dbReference>
<dbReference type="Proteomes" id="UP000193560">
    <property type="component" value="Unassembled WGS sequence"/>
</dbReference>
<accession>A0A1X2IUK5</accession>
<comment type="caution">
    <text evidence="6">The sequence shown here is derived from an EMBL/GenBank/DDBJ whole genome shotgun (WGS) entry which is preliminary data.</text>
</comment>
<evidence type="ECO:0000256" key="1">
    <source>
        <dbReference type="ARBA" id="ARBA00004123"/>
    </source>
</evidence>
<feature type="compositionally biased region" description="Low complexity" evidence="4">
    <location>
        <begin position="176"/>
        <end position="238"/>
    </location>
</feature>
<protein>
    <recommendedName>
        <fullName evidence="5">BZIP domain-containing protein</fullName>
    </recommendedName>
</protein>
<gene>
    <name evidence="6" type="ORF">BCR42DRAFT_488016</name>
</gene>
<dbReference type="InterPro" id="IPR046347">
    <property type="entry name" value="bZIP_sf"/>
</dbReference>
<dbReference type="EMBL" id="MCGE01000004">
    <property type="protein sequence ID" value="ORZ22468.1"/>
    <property type="molecule type" value="Genomic_DNA"/>
</dbReference>
<evidence type="ECO:0000313" key="7">
    <source>
        <dbReference type="Proteomes" id="UP000193560"/>
    </source>
</evidence>
<dbReference type="STRING" id="90262.A0A1X2IUK5"/>